<dbReference type="Pfam" id="PF06068">
    <property type="entry name" value="TIP49"/>
    <property type="match status" value="1"/>
</dbReference>
<protein>
    <recommendedName>
        <fullName evidence="1">RuvB-like helicase</fullName>
        <ecNumber evidence="1">3.6.4.12</ecNumber>
    </recommendedName>
</protein>
<dbReference type="InterPro" id="IPR027417">
    <property type="entry name" value="P-loop_NTPase"/>
</dbReference>
<gene>
    <name evidence="3" type="ORF">FRX31_013245</name>
</gene>
<dbReference type="AlphaFoldDB" id="A0A7J6WJM3"/>
<dbReference type="InterPro" id="IPR027238">
    <property type="entry name" value="RuvB-like"/>
</dbReference>
<evidence type="ECO:0000256" key="1">
    <source>
        <dbReference type="RuleBase" id="RU363048"/>
    </source>
</evidence>
<dbReference type="OrthoDB" id="10060499at2759"/>
<dbReference type="GO" id="GO:0005524">
    <property type="term" value="F:ATP binding"/>
    <property type="evidence" value="ECO:0007669"/>
    <property type="project" value="UniProtKB-KW"/>
</dbReference>
<comment type="caution">
    <text evidence="3">The sequence shown here is derived from an EMBL/GenBank/DDBJ whole genome shotgun (WGS) entry which is preliminary data.</text>
</comment>
<dbReference type="InterPro" id="IPR010339">
    <property type="entry name" value="TIP49_P-loop"/>
</dbReference>
<comment type="similarity">
    <text evidence="1">Belongs to the RuvB family.</text>
</comment>
<dbReference type="GO" id="GO:0016787">
    <property type="term" value="F:hydrolase activity"/>
    <property type="evidence" value="ECO:0007669"/>
    <property type="project" value="UniProtKB-KW"/>
</dbReference>
<keyword evidence="4" id="KW-1185">Reference proteome</keyword>
<dbReference type="EC" id="3.6.4.12" evidence="1"/>
<dbReference type="EMBL" id="JABWDY010015032">
    <property type="protein sequence ID" value="KAF5197168.1"/>
    <property type="molecule type" value="Genomic_DNA"/>
</dbReference>
<name>A0A7J6WJM3_THATH</name>
<keyword evidence="1" id="KW-0539">Nucleus</keyword>
<keyword evidence="1" id="KW-0378">Hydrolase</keyword>
<dbReference type="Gene3D" id="3.40.50.300">
    <property type="entry name" value="P-loop containing nucleotide triphosphate hydrolases"/>
    <property type="match status" value="1"/>
</dbReference>
<sequence>VHMLDMECFSYLNIARESSLSAIVIFATNMGICNARHHKRWSAKKLGTEVAKLEHDFTKKMVGQGELLCCWPSEFSV</sequence>
<dbReference type="Proteomes" id="UP000554482">
    <property type="component" value="Unassembled WGS sequence"/>
</dbReference>
<keyword evidence="1" id="KW-0547">Nucleotide-binding</keyword>
<evidence type="ECO:0000313" key="3">
    <source>
        <dbReference type="EMBL" id="KAF5197168.1"/>
    </source>
</evidence>
<evidence type="ECO:0000313" key="4">
    <source>
        <dbReference type="Proteomes" id="UP000554482"/>
    </source>
</evidence>
<feature type="non-terminal residue" evidence="3">
    <location>
        <position position="1"/>
    </location>
</feature>
<dbReference type="PANTHER" id="PTHR11093">
    <property type="entry name" value="RUVB-RELATED REPTIN AND PONTIN"/>
    <property type="match status" value="1"/>
</dbReference>
<keyword evidence="1" id="KW-0805">Transcription regulation</keyword>
<reference evidence="3 4" key="1">
    <citation type="submission" date="2020-06" db="EMBL/GenBank/DDBJ databases">
        <title>Transcriptomic and genomic resources for Thalictrum thalictroides and T. hernandezii: Facilitating candidate gene discovery in an emerging model plant lineage.</title>
        <authorList>
            <person name="Arias T."/>
            <person name="Riano-Pachon D.M."/>
            <person name="Di Stilio V.S."/>
        </authorList>
    </citation>
    <scope>NUCLEOTIDE SEQUENCE [LARGE SCALE GENOMIC DNA]</scope>
    <source>
        <strain evidence="4">cv. WT478/WT964</strain>
        <tissue evidence="3">Leaves</tissue>
    </source>
</reference>
<keyword evidence="1" id="KW-0347">Helicase</keyword>
<keyword evidence="1" id="KW-0067">ATP-binding</keyword>
<feature type="domain" description="TIP49 P-loop" evidence="2">
    <location>
        <begin position="1"/>
        <end position="42"/>
    </location>
</feature>
<keyword evidence="1" id="KW-0804">Transcription</keyword>
<proteinExistence type="inferred from homology"/>
<evidence type="ECO:0000259" key="2">
    <source>
        <dbReference type="Pfam" id="PF06068"/>
    </source>
</evidence>
<comment type="catalytic activity">
    <reaction evidence="1">
        <text>ATP + H2O = ADP + phosphate + H(+)</text>
        <dbReference type="Rhea" id="RHEA:13065"/>
        <dbReference type="ChEBI" id="CHEBI:15377"/>
        <dbReference type="ChEBI" id="CHEBI:15378"/>
        <dbReference type="ChEBI" id="CHEBI:30616"/>
        <dbReference type="ChEBI" id="CHEBI:43474"/>
        <dbReference type="ChEBI" id="CHEBI:456216"/>
        <dbReference type="EC" id="3.6.4.12"/>
    </reaction>
</comment>
<accession>A0A7J6WJM3</accession>
<dbReference type="GO" id="GO:0003678">
    <property type="term" value="F:DNA helicase activity"/>
    <property type="evidence" value="ECO:0007669"/>
    <property type="project" value="UniProtKB-EC"/>
</dbReference>
<organism evidence="3 4">
    <name type="scientific">Thalictrum thalictroides</name>
    <name type="common">Rue-anemone</name>
    <name type="synonym">Anemone thalictroides</name>
    <dbReference type="NCBI Taxonomy" id="46969"/>
    <lineage>
        <taxon>Eukaryota</taxon>
        <taxon>Viridiplantae</taxon>
        <taxon>Streptophyta</taxon>
        <taxon>Embryophyta</taxon>
        <taxon>Tracheophyta</taxon>
        <taxon>Spermatophyta</taxon>
        <taxon>Magnoliopsida</taxon>
        <taxon>Ranunculales</taxon>
        <taxon>Ranunculaceae</taxon>
        <taxon>Thalictroideae</taxon>
        <taxon>Thalictrum</taxon>
    </lineage>
</organism>